<dbReference type="SUPFAM" id="SSF47413">
    <property type="entry name" value="lambda repressor-like DNA-binding domains"/>
    <property type="match status" value="1"/>
</dbReference>
<reference evidence="2" key="1">
    <citation type="submission" date="2022-08" db="EMBL/GenBank/DDBJ databases">
        <authorList>
            <person name="Tistechok S."/>
            <person name="Samborskyy M."/>
            <person name="Roman I."/>
        </authorList>
    </citation>
    <scope>NUCLEOTIDE SEQUENCE</scope>
    <source>
        <strain evidence="2">DSM 103496</strain>
    </source>
</reference>
<dbReference type="InterPro" id="IPR001387">
    <property type="entry name" value="Cro/C1-type_HTH"/>
</dbReference>
<dbReference type="SMART" id="SM00530">
    <property type="entry name" value="HTH_XRE"/>
    <property type="match status" value="1"/>
</dbReference>
<gene>
    <name evidence="2" type="ORF">NZH93_03580</name>
</gene>
<dbReference type="Pfam" id="PF13560">
    <property type="entry name" value="HTH_31"/>
    <property type="match status" value="1"/>
</dbReference>
<dbReference type="CDD" id="cd00093">
    <property type="entry name" value="HTH_XRE"/>
    <property type="match status" value="1"/>
</dbReference>
<dbReference type="PROSITE" id="PS50943">
    <property type="entry name" value="HTH_CROC1"/>
    <property type="match status" value="1"/>
</dbReference>
<keyword evidence="3" id="KW-1185">Reference proteome</keyword>
<feature type="domain" description="HTH cro/C1-type" evidence="1">
    <location>
        <begin position="14"/>
        <end position="68"/>
    </location>
</feature>
<protein>
    <submittedName>
        <fullName evidence="2">Helix-turn-helix domain-containing protein</fullName>
    </submittedName>
</protein>
<dbReference type="GO" id="GO:0003677">
    <property type="term" value="F:DNA binding"/>
    <property type="evidence" value="ECO:0007669"/>
    <property type="project" value="InterPro"/>
</dbReference>
<evidence type="ECO:0000259" key="1">
    <source>
        <dbReference type="PROSITE" id="PS50943"/>
    </source>
</evidence>
<comment type="caution">
    <text evidence="2">The sequence shown here is derived from an EMBL/GenBank/DDBJ whole genome shotgun (WGS) entry which is preliminary data.</text>
</comment>
<proteinExistence type="predicted"/>
<dbReference type="EMBL" id="JANYMP010000002">
    <property type="protein sequence ID" value="MCS7475923.1"/>
    <property type="molecule type" value="Genomic_DNA"/>
</dbReference>
<dbReference type="RefSeq" id="WP_259621449.1">
    <property type="nucleotide sequence ID" value="NZ_JANYMP010000002.1"/>
</dbReference>
<sequence length="403" mass="43935">MPTDEGLDWAGKRVSAQRKLRGLSQQQLADAANVSKSLVKAVEQGRVPASAAFIASVSRALLTDAATLLSQPYLLDDQDGRSVHSVIPGLRREIASYRLPVDDKVQPRSYSDLSQAVAAVSKKRHAATLDTLGAELPGVLSEIRVAIEWANPSDRMKLYGLLAEAYAAAGQVVWKLGYPDLSSLTTERVEWAARKSGDPLAIAAADFYVAGELIAAAEWSGALRYLDDARHRIEDEARSGNEAALSMYGVLHLKSGLAAARAGDAVTSDSHLDEARDTASRVQPGSDYYRLAFDADSVAIWSVGLAVERLDGTEAVKRADGLRFRSSTPRERVGHHWIDLARAYQLHGNRERALSTLVVARRVAPQQARYHPQVRETLVTLAEHDRRRSESLAGMARWVGVKL</sequence>
<dbReference type="AlphaFoldDB" id="A0A9X2VFX1"/>
<evidence type="ECO:0000313" key="2">
    <source>
        <dbReference type="EMBL" id="MCS7475923.1"/>
    </source>
</evidence>
<accession>A0A9X2VFX1</accession>
<dbReference type="Proteomes" id="UP001141259">
    <property type="component" value="Unassembled WGS sequence"/>
</dbReference>
<evidence type="ECO:0000313" key="3">
    <source>
        <dbReference type="Proteomes" id="UP001141259"/>
    </source>
</evidence>
<organism evidence="2 3">
    <name type="scientific">Umezawaea endophytica</name>
    <dbReference type="NCBI Taxonomy" id="1654476"/>
    <lineage>
        <taxon>Bacteria</taxon>
        <taxon>Bacillati</taxon>
        <taxon>Actinomycetota</taxon>
        <taxon>Actinomycetes</taxon>
        <taxon>Pseudonocardiales</taxon>
        <taxon>Pseudonocardiaceae</taxon>
        <taxon>Umezawaea</taxon>
    </lineage>
</organism>
<dbReference type="InterPro" id="IPR010982">
    <property type="entry name" value="Lambda_DNA-bd_dom_sf"/>
</dbReference>
<name>A0A9X2VFX1_9PSEU</name>
<dbReference type="Gene3D" id="1.10.260.40">
    <property type="entry name" value="lambda repressor-like DNA-binding domains"/>
    <property type="match status" value="1"/>
</dbReference>